<accession>A0A2K1I9D7</accession>
<reference evidence="1" key="2">
    <citation type="journal article" date="2018" name="Plant J.">
        <title>The Physcomitrella patens chromosome-scale assembly reveals moss genome structure and evolution.</title>
        <authorList>
            <person name="Lang D."/>
            <person name="Ullrich K.K."/>
            <person name="Murat F."/>
            <person name="Fuchs J."/>
            <person name="Jenkins J."/>
            <person name="Haas F.B."/>
            <person name="Piednoel M."/>
            <person name="Gundlach H."/>
            <person name="Van Bel M."/>
            <person name="Meyberg R."/>
            <person name="Vives C."/>
            <person name="Morata J."/>
            <person name="Symeonidi A."/>
            <person name="Hiss M."/>
            <person name="Muchero W."/>
            <person name="Kamisugi Y."/>
            <person name="Saleh O."/>
            <person name="Blanc G."/>
            <person name="Decker E.L."/>
            <person name="van Gessel N."/>
            <person name="Grimwood J."/>
            <person name="Hayes R.D."/>
            <person name="Graham S.W."/>
            <person name="Gunter L.E."/>
            <person name="McDaniel S.F."/>
            <person name="Hoernstein S.N.W."/>
            <person name="Larsson A."/>
            <person name="Li F.W."/>
            <person name="Perroud P.F."/>
            <person name="Phillips J."/>
            <person name="Ranjan P."/>
            <person name="Rokshar D.S."/>
            <person name="Rothfels C.J."/>
            <person name="Schneider L."/>
            <person name="Shu S."/>
            <person name="Stevenson D.W."/>
            <person name="Thummler F."/>
            <person name="Tillich M."/>
            <person name="Villarreal Aguilar J.C."/>
            <person name="Widiez T."/>
            <person name="Wong G.K."/>
            <person name="Wymore A."/>
            <person name="Zhang Y."/>
            <person name="Zimmer A.D."/>
            <person name="Quatrano R.S."/>
            <person name="Mayer K.F.X."/>
            <person name="Goodstein D."/>
            <person name="Casacuberta J.M."/>
            <person name="Vandepoele K."/>
            <person name="Reski R."/>
            <person name="Cuming A.C."/>
            <person name="Tuskan G.A."/>
            <person name="Maumus F."/>
            <person name="Salse J."/>
            <person name="Schmutz J."/>
            <person name="Rensing S.A."/>
        </authorList>
    </citation>
    <scope>NUCLEOTIDE SEQUENCE [LARGE SCALE GENOMIC DNA]</scope>
</reference>
<reference evidence="1" key="1">
    <citation type="journal article" date="2008" name="Science">
        <title>The Physcomitrella genome reveals evolutionary insights into the conquest of land by plants.</title>
        <authorList>
            <person name="Rensing S."/>
            <person name="Lang D."/>
            <person name="Zimmer A."/>
            <person name="Terry A."/>
            <person name="Salamov A."/>
            <person name="Shapiro H."/>
            <person name="Nishiyama T."/>
            <person name="Perroud P.-F."/>
            <person name="Lindquist E."/>
            <person name="Kamisugi Y."/>
            <person name="Tanahashi T."/>
            <person name="Sakakibara K."/>
            <person name="Fujita T."/>
            <person name="Oishi K."/>
            <person name="Shin-I T."/>
            <person name="Kuroki Y."/>
            <person name="Toyoda A."/>
            <person name="Suzuki Y."/>
            <person name="Hashimoto A."/>
            <person name="Yamaguchi K."/>
            <person name="Sugano A."/>
            <person name="Kohara Y."/>
            <person name="Fujiyama A."/>
            <person name="Anterola A."/>
            <person name="Aoki S."/>
            <person name="Ashton N."/>
            <person name="Barbazuk W.B."/>
            <person name="Barker E."/>
            <person name="Bennetzen J."/>
            <person name="Bezanilla M."/>
            <person name="Blankenship R."/>
            <person name="Cho S.H."/>
            <person name="Dutcher S."/>
            <person name="Estelle M."/>
            <person name="Fawcett J.A."/>
            <person name="Gundlach H."/>
            <person name="Hanada K."/>
            <person name="Heyl A."/>
            <person name="Hicks K.A."/>
            <person name="Hugh J."/>
            <person name="Lohr M."/>
            <person name="Mayer K."/>
            <person name="Melkozernov A."/>
            <person name="Murata T."/>
            <person name="Nelson D."/>
            <person name="Pils B."/>
            <person name="Prigge M."/>
            <person name="Reiss B."/>
            <person name="Renner T."/>
            <person name="Rombauts S."/>
            <person name="Rushton P."/>
            <person name="Sanderfoot A."/>
            <person name="Schween G."/>
            <person name="Shiu S.-H."/>
            <person name="Stueber K."/>
            <person name="Theodoulou F.L."/>
            <person name="Tu H."/>
            <person name="Van de Peer Y."/>
            <person name="Verrier P.J."/>
            <person name="Waters E."/>
            <person name="Wood A."/>
            <person name="Yang L."/>
            <person name="Cove D."/>
            <person name="Cuming A."/>
            <person name="Hasebe M."/>
            <person name="Lucas S."/>
            <person name="Mishler D.B."/>
            <person name="Reski R."/>
            <person name="Grigoriev I."/>
            <person name="Quatrano R.S."/>
            <person name="Boore J.L."/>
        </authorList>
    </citation>
    <scope>NUCLEOTIDE SEQUENCE [LARGE SCALE GENOMIC DNA]</scope>
</reference>
<sequence>MGVVPISSHRAFRKECVDGDSPIGEIHVAIPFAWEVTPGTPKRGGESADMEDMVQKIGSASPEKLSPQSPSSEHDFGGTTNLIAIRSHTRRPSNDAAIASADELFHYNPLLSLQLPPRLQAVKHRLQELRELRECAACYCLDAATTDSPSKQASPQSSHSKLKLQVSFCGLSKMSHTGSTGGVVIFDSGRKVSAGAKLQNLMSKLKRDESKPTVLFSDRTP</sequence>
<comment type="caution">
    <text evidence="1">The sequence shown here is derived from an EMBL/GenBank/DDBJ whole genome shotgun (WGS) entry which is preliminary data.</text>
</comment>
<dbReference type="AlphaFoldDB" id="A0A2K1I9D7"/>
<organism evidence="1">
    <name type="scientific">Physcomitrium patens</name>
    <name type="common">Spreading-leaved earth moss</name>
    <name type="synonym">Physcomitrella patens</name>
    <dbReference type="NCBI Taxonomy" id="3218"/>
    <lineage>
        <taxon>Eukaryota</taxon>
        <taxon>Viridiplantae</taxon>
        <taxon>Streptophyta</taxon>
        <taxon>Embryophyta</taxon>
        <taxon>Bryophyta</taxon>
        <taxon>Bryophytina</taxon>
        <taxon>Bryopsida</taxon>
        <taxon>Funariidae</taxon>
        <taxon>Funariales</taxon>
        <taxon>Funariaceae</taxon>
        <taxon>Physcomitrium</taxon>
    </lineage>
</organism>
<protein>
    <submittedName>
        <fullName evidence="1">Uncharacterized protein</fullName>
    </submittedName>
</protein>
<evidence type="ECO:0000313" key="1">
    <source>
        <dbReference type="EMBL" id="PNR25931.1"/>
    </source>
</evidence>
<dbReference type="EMBL" id="ABEU02000330">
    <property type="protein sequence ID" value="PNR25931.1"/>
    <property type="molecule type" value="Genomic_DNA"/>
</dbReference>
<name>A0A2K1I9D7_PHYPA</name>
<proteinExistence type="predicted"/>
<gene>
    <name evidence="1" type="ORF">PHYPA_031300</name>
</gene>
<dbReference type="InParanoid" id="A0A2K1I9D7"/>
<dbReference type="PaxDb" id="3218-PP1S137_176V6.1"/>